<dbReference type="CDD" id="cd17502">
    <property type="entry name" value="MFS_Azr1_MDR_like"/>
    <property type="match status" value="1"/>
</dbReference>
<keyword evidence="8" id="KW-1185">Reference proteome</keyword>
<evidence type="ECO:0000256" key="1">
    <source>
        <dbReference type="ARBA" id="ARBA00004141"/>
    </source>
</evidence>
<keyword evidence="3 5" id="KW-1133">Transmembrane helix</keyword>
<reference evidence="7 8" key="1">
    <citation type="submission" date="2023-07" db="EMBL/GenBank/DDBJ databases">
        <title>Genomic Encyclopedia of Type Strains, Phase IV (KMG-IV): sequencing the most valuable type-strain genomes for metagenomic binning, comparative biology and taxonomic classification.</title>
        <authorList>
            <person name="Goeker M."/>
        </authorList>
    </citation>
    <scope>NUCLEOTIDE SEQUENCE [LARGE SCALE GENOMIC DNA]</scope>
    <source>
        <strain evidence="7 8">DSM 19619</strain>
    </source>
</reference>
<dbReference type="PRINTS" id="PR01036">
    <property type="entry name" value="TCRTETB"/>
</dbReference>
<feature type="transmembrane region" description="Helical" evidence="5">
    <location>
        <begin position="88"/>
        <end position="114"/>
    </location>
</feature>
<dbReference type="InterPro" id="IPR036259">
    <property type="entry name" value="MFS_trans_sf"/>
</dbReference>
<sequence length="497" mass="51943">MTDPHSEAPVPAGLSHSEIRSIIVGIMVAMFLAALDQTIVATAMPTIGRELNDLEHLPWVVTAYLLTATAVTPLYGKLSDIVGRRTTLLVAIGIFVAGSIACALAPTMLVLILARGLQGLGGGGLISLAQTIIADIVSPKERPRYQAYIAGVFILSSVSGPVLGGFFAEHLHWSVIFWINLPLGLLALWMTGSLLRKLPRHERPHRLDLLGAGVMAAATVVLMLALNWGGVRYGWSSAPILGLFAASALLWALFVARLRTAPEPLIPAEVLANRVVAMGTLAACFGMGVFIGLTIYMPIYLETVYELTASQSGLALLPLMVGTVTGATISGRVMARVDHYKRLPLIGLSIAVAALAILAMVPRGLPLAALEVVMTATSLGLGTLLPVSTVAIQNAVMPHQMGTATGTMNFFRSLGGALIVAGFGAIVLGGLPASAQAGLSMERLAASFAEHGLDIAFVFRWVFAAAALGLTLSLCALAAMEERPLKASVHEASAAAE</sequence>
<evidence type="ECO:0000313" key="7">
    <source>
        <dbReference type="EMBL" id="MDQ0472387.1"/>
    </source>
</evidence>
<feature type="transmembrane region" description="Helical" evidence="5">
    <location>
        <begin position="56"/>
        <end position="76"/>
    </location>
</feature>
<dbReference type="EMBL" id="JAUSVX010000012">
    <property type="protein sequence ID" value="MDQ0472387.1"/>
    <property type="molecule type" value="Genomic_DNA"/>
</dbReference>
<feature type="domain" description="Major facilitator superfamily (MFS) profile" evidence="6">
    <location>
        <begin position="22"/>
        <end position="481"/>
    </location>
</feature>
<evidence type="ECO:0000313" key="8">
    <source>
        <dbReference type="Proteomes" id="UP001242480"/>
    </source>
</evidence>
<evidence type="ECO:0000259" key="6">
    <source>
        <dbReference type="PROSITE" id="PS50850"/>
    </source>
</evidence>
<feature type="transmembrane region" description="Helical" evidence="5">
    <location>
        <begin position="367"/>
        <end position="392"/>
    </location>
</feature>
<feature type="transmembrane region" description="Helical" evidence="5">
    <location>
        <begin position="21"/>
        <end position="44"/>
    </location>
</feature>
<dbReference type="InterPro" id="IPR020846">
    <property type="entry name" value="MFS_dom"/>
</dbReference>
<evidence type="ECO:0000256" key="4">
    <source>
        <dbReference type="ARBA" id="ARBA00023136"/>
    </source>
</evidence>
<dbReference type="InterPro" id="IPR011701">
    <property type="entry name" value="MFS"/>
</dbReference>
<dbReference type="SUPFAM" id="SSF103473">
    <property type="entry name" value="MFS general substrate transporter"/>
    <property type="match status" value="1"/>
</dbReference>
<accession>A0ABU0JDM4</accession>
<dbReference type="Proteomes" id="UP001242480">
    <property type="component" value="Unassembled WGS sequence"/>
</dbReference>
<proteinExistence type="predicted"/>
<keyword evidence="4 5" id="KW-0472">Membrane</keyword>
<dbReference type="RefSeq" id="WP_307279156.1">
    <property type="nucleotide sequence ID" value="NZ_JAUSVX010000012.1"/>
</dbReference>
<protein>
    <submittedName>
        <fullName evidence="7">EmrB/QacA subfamily drug resistance transporter</fullName>
    </submittedName>
</protein>
<evidence type="ECO:0000256" key="5">
    <source>
        <dbReference type="SAM" id="Phobius"/>
    </source>
</evidence>
<feature type="transmembrane region" description="Helical" evidence="5">
    <location>
        <begin position="343"/>
        <end position="361"/>
    </location>
</feature>
<comment type="subcellular location">
    <subcellularLocation>
        <location evidence="1">Membrane</location>
        <topology evidence="1">Multi-pass membrane protein</topology>
    </subcellularLocation>
</comment>
<dbReference type="Gene3D" id="1.20.1720.10">
    <property type="entry name" value="Multidrug resistance protein D"/>
    <property type="match status" value="1"/>
</dbReference>
<organism evidence="7 8">
    <name type="scientific">Labrys wisconsinensis</name>
    <dbReference type="NCBI Taxonomy" id="425677"/>
    <lineage>
        <taxon>Bacteria</taxon>
        <taxon>Pseudomonadati</taxon>
        <taxon>Pseudomonadota</taxon>
        <taxon>Alphaproteobacteria</taxon>
        <taxon>Hyphomicrobiales</taxon>
        <taxon>Xanthobacteraceae</taxon>
        <taxon>Labrys</taxon>
    </lineage>
</organism>
<evidence type="ECO:0000256" key="2">
    <source>
        <dbReference type="ARBA" id="ARBA00022692"/>
    </source>
</evidence>
<dbReference type="Gene3D" id="1.20.1250.20">
    <property type="entry name" value="MFS general substrate transporter like domains"/>
    <property type="match status" value="1"/>
</dbReference>
<feature type="transmembrane region" description="Helical" evidence="5">
    <location>
        <begin position="145"/>
        <end position="167"/>
    </location>
</feature>
<feature type="transmembrane region" description="Helical" evidence="5">
    <location>
        <begin position="313"/>
        <end position="331"/>
    </location>
</feature>
<feature type="transmembrane region" description="Helical" evidence="5">
    <location>
        <begin position="275"/>
        <end position="301"/>
    </location>
</feature>
<feature type="transmembrane region" description="Helical" evidence="5">
    <location>
        <begin position="207"/>
        <end position="228"/>
    </location>
</feature>
<dbReference type="Pfam" id="PF07690">
    <property type="entry name" value="MFS_1"/>
    <property type="match status" value="1"/>
</dbReference>
<dbReference type="PANTHER" id="PTHR23501">
    <property type="entry name" value="MAJOR FACILITATOR SUPERFAMILY"/>
    <property type="match status" value="1"/>
</dbReference>
<feature type="transmembrane region" description="Helical" evidence="5">
    <location>
        <begin position="413"/>
        <end position="435"/>
    </location>
</feature>
<feature type="transmembrane region" description="Helical" evidence="5">
    <location>
        <begin position="173"/>
        <end position="195"/>
    </location>
</feature>
<evidence type="ECO:0000256" key="3">
    <source>
        <dbReference type="ARBA" id="ARBA00022989"/>
    </source>
</evidence>
<dbReference type="PROSITE" id="PS50850">
    <property type="entry name" value="MFS"/>
    <property type="match status" value="1"/>
</dbReference>
<feature type="transmembrane region" description="Helical" evidence="5">
    <location>
        <begin position="234"/>
        <end position="254"/>
    </location>
</feature>
<name>A0ABU0JDM4_9HYPH</name>
<keyword evidence="2 5" id="KW-0812">Transmembrane</keyword>
<feature type="transmembrane region" description="Helical" evidence="5">
    <location>
        <begin position="120"/>
        <end position="138"/>
    </location>
</feature>
<gene>
    <name evidence="7" type="ORF">QO011_005416</name>
</gene>
<comment type="caution">
    <text evidence="7">The sequence shown here is derived from an EMBL/GenBank/DDBJ whole genome shotgun (WGS) entry which is preliminary data.</text>
</comment>
<feature type="transmembrane region" description="Helical" evidence="5">
    <location>
        <begin position="455"/>
        <end position="479"/>
    </location>
</feature>
<dbReference type="PANTHER" id="PTHR23501:SF197">
    <property type="entry name" value="COMD"/>
    <property type="match status" value="1"/>
</dbReference>